<gene>
    <name evidence="1" type="ORF">ACFPIJ_39730</name>
</gene>
<dbReference type="RefSeq" id="WP_380123350.1">
    <property type="nucleotide sequence ID" value="NZ_JBHSIU010000054.1"/>
</dbReference>
<protein>
    <submittedName>
        <fullName evidence="1">Uncharacterized protein</fullName>
    </submittedName>
</protein>
<reference evidence="2" key="1">
    <citation type="journal article" date="2019" name="Int. J. Syst. Evol. Microbiol.">
        <title>The Global Catalogue of Microorganisms (GCM) 10K type strain sequencing project: providing services to taxonomists for standard genome sequencing and annotation.</title>
        <authorList>
            <consortium name="The Broad Institute Genomics Platform"/>
            <consortium name="The Broad Institute Genome Sequencing Center for Infectious Disease"/>
            <person name="Wu L."/>
            <person name="Ma J."/>
        </authorList>
    </citation>
    <scope>NUCLEOTIDE SEQUENCE [LARGE SCALE GENOMIC DNA]</scope>
    <source>
        <strain evidence="2">CGMCC 4.7152</strain>
    </source>
</reference>
<organism evidence="1 2">
    <name type="scientific">Dactylosporangium cerinum</name>
    <dbReference type="NCBI Taxonomy" id="1434730"/>
    <lineage>
        <taxon>Bacteria</taxon>
        <taxon>Bacillati</taxon>
        <taxon>Actinomycetota</taxon>
        <taxon>Actinomycetes</taxon>
        <taxon>Micromonosporales</taxon>
        <taxon>Micromonosporaceae</taxon>
        <taxon>Dactylosporangium</taxon>
    </lineage>
</organism>
<sequence length="70" mass="7817">MDTKSGISMPGTAGEHLLQQRFGTVEEAYIHCAKHIPRLRKVTAEERAWGTDDVQRKGGDFFKAAATQDR</sequence>
<name>A0ABV9W614_9ACTN</name>
<evidence type="ECO:0000313" key="1">
    <source>
        <dbReference type="EMBL" id="MFC5003943.1"/>
    </source>
</evidence>
<proteinExistence type="predicted"/>
<comment type="caution">
    <text evidence="1">The sequence shown here is derived from an EMBL/GenBank/DDBJ whole genome shotgun (WGS) entry which is preliminary data.</text>
</comment>
<keyword evidence="2" id="KW-1185">Reference proteome</keyword>
<accession>A0ABV9W614</accession>
<dbReference type="EMBL" id="JBHSIU010000054">
    <property type="protein sequence ID" value="MFC5003943.1"/>
    <property type="molecule type" value="Genomic_DNA"/>
</dbReference>
<dbReference type="Proteomes" id="UP001595912">
    <property type="component" value="Unassembled WGS sequence"/>
</dbReference>
<evidence type="ECO:0000313" key="2">
    <source>
        <dbReference type="Proteomes" id="UP001595912"/>
    </source>
</evidence>